<sequence>MSFRSAHDEHNFWAQSETYVELERVNDWRTGDPSATVAMLPEWYLFPVLGVLLMVSIPAGLLNVPFLGKSATSAFLIGLVVTLSNDKSLTSDPF</sequence>
<keyword evidence="3" id="KW-1185">Reference proteome</keyword>
<dbReference type="AlphaFoldDB" id="A0A7I8L100"/>
<name>A0A7I8L100_SPIIN</name>
<evidence type="ECO:0000256" key="1">
    <source>
        <dbReference type="SAM" id="Phobius"/>
    </source>
</evidence>
<dbReference type="GO" id="GO:0009055">
    <property type="term" value="F:electron transfer activity"/>
    <property type="evidence" value="ECO:0007669"/>
    <property type="project" value="InterPro"/>
</dbReference>
<dbReference type="OrthoDB" id="726321at2759"/>
<dbReference type="SUPFAM" id="SSF81648">
    <property type="entry name" value="a domain/subunit of cytochrome bc1 complex (Ubiquinol-cytochrome c reductase)"/>
    <property type="match status" value="1"/>
</dbReference>
<dbReference type="Proteomes" id="UP000663760">
    <property type="component" value="Chromosome 9"/>
</dbReference>
<keyword evidence="1" id="KW-0472">Membrane</keyword>
<dbReference type="GO" id="GO:0016020">
    <property type="term" value="C:membrane"/>
    <property type="evidence" value="ECO:0007669"/>
    <property type="project" value="InterPro"/>
</dbReference>
<evidence type="ECO:0000313" key="3">
    <source>
        <dbReference type="Proteomes" id="UP000663760"/>
    </source>
</evidence>
<proteinExistence type="predicted"/>
<feature type="transmembrane region" description="Helical" evidence="1">
    <location>
        <begin position="43"/>
        <end position="64"/>
    </location>
</feature>
<dbReference type="EMBL" id="LR746272">
    <property type="protein sequence ID" value="CAA7402955.1"/>
    <property type="molecule type" value="Genomic_DNA"/>
</dbReference>
<dbReference type="GO" id="GO:0016491">
    <property type="term" value="F:oxidoreductase activity"/>
    <property type="evidence" value="ECO:0007669"/>
    <property type="project" value="InterPro"/>
</dbReference>
<reference evidence="2" key="1">
    <citation type="submission" date="2020-02" db="EMBL/GenBank/DDBJ databases">
        <authorList>
            <person name="Scholz U."/>
            <person name="Mascher M."/>
            <person name="Fiebig A."/>
        </authorList>
    </citation>
    <scope>NUCLEOTIDE SEQUENCE</scope>
</reference>
<accession>A0A7I8L100</accession>
<gene>
    <name evidence="2" type="ORF">SI8410_09013633</name>
</gene>
<keyword evidence="1" id="KW-1133">Transmembrane helix</keyword>
<evidence type="ECO:0000313" key="2">
    <source>
        <dbReference type="EMBL" id="CAA7402955.1"/>
    </source>
</evidence>
<keyword evidence="1" id="KW-0812">Transmembrane</keyword>
<protein>
    <submittedName>
        <fullName evidence="2">Uncharacterized protein</fullName>
    </submittedName>
</protein>
<dbReference type="InterPro" id="IPR036150">
    <property type="entry name" value="Cyt_b/b6_C_sf"/>
</dbReference>
<organism evidence="2 3">
    <name type="scientific">Spirodela intermedia</name>
    <name type="common">Intermediate duckweed</name>
    <dbReference type="NCBI Taxonomy" id="51605"/>
    <lineage>
        <taxon>Eukaryota</taxon>
        <taxon>Viridiplantae</taxon>
        <taxon>Streptophyta</taxon>
        <taxon>Embryophyta</taxon>
        <taxon>Tracheophyta</taxon>
        <taxon>Spermatophyta</taxon>
        <taxon>Magnoliopsida</taxon>
        <taxon>Liliopsida</taxon>
        <taxon>Araceae</taxon>
        <taxon>Lemnoideae</taxon>
        <taxon>Spirodela</taxon>
    </lineage>
</organism>